<dbReference type="RefSeq" id="WP_149815261.1">
    <property type="nucleotide sequence ID" value="NZ_VUOA01000005.1"/>
</dbReference>
<dbReference type="InterPro" id="IPR015000">
    <property type="entry name" value="EipB-like"/>
</dbReference>
<evidence type="ECO:0000313" key="3">
    <source>
        <dbReference type="Proteomes" id="UP000323142"/>
    </source>
</evidence>
<accession>A0A5B2W107</accession>
<proteinExistence type="predicted"/>
<reference evidence="2 3" key="1">
    <citation type="submission" date="2019-09" db="EMBL/GenBank/DDBJ databases">
        <title>Salinarimonas rosea gen. nov., sp. nov., a new member of the a-2 subgroup of the Proteobacteria.</title>
        <authorList>
            <person name="Liu J."/>
        </authorList>
    </citation>
    <scope>NUCLEOTIDE SEQUENCE [LARGE SCALE GENOMIC DNA]</scope>
    <source>
        <strain evidence="2 3">BN140002</strain>
    </source>
</reference>
<gene>
    <name evidence="2" type="ORF">F0L46_01475</name>
</gene>
<dbReference type="OrthoDB" id="9815514at2"/>
<feature type="chain" id="PRO_5022810546" evidence="1">
    <location>
        <begin position="24"/>
        <end position="281"/>
    </location>
</feature>
<dbReference type="EMBL" id="VUOA01000005">
    <property type="protein sequence ID" value="KAA2243949.1"/>
    <property type="molecule type" value="Genomic_DNA"/>
</dbReference>
<organism evidence="2 3">
    <name type="scientific">Salinarimonas soli</name>
    <dbReference type="NCBI Taxonomy" id="1638099"/>
    <lineage>
        <taxon>Bacteria</taxon>
        <taxon>Pseudomonadati</taxon>
        <taxon>Pseudomonadota</taxon>
        <taxon>Alphaproteobacteria</taxon>
        <taxon>Hyphomicrobiales</taxon>
        <taxon>Salinarimonadaceae</taxon>
        <taxon>Salinarimonas</taxon>
    </lineage>
</organism>
<dbReference type="Pfam" id="PF08904">
    <property type="entry name" value="EipB_like"/>
    <property type="match status" value="1"/>
</dbReference>
<keyword evidence="3" id="KW-1185">Reference proteome</keyword>
<dbReference type="Proteomes" id="UP000323142">
    <property type="component" value="Unassembled WGS sequence"/>
</dbReference>
<evidence type="ECO:0000256" key="1">
    <source>
        <dbReference type="SAM" id="SignalP"/>
    </source>
</evidence>
<sequence length="281" mass="30483">MSQRRISGLIAAALLLAASPLAAQERPRDGRMPLVPHRAVYDLALTSSTGSRTVESAQGRIAFDFSGDACDGYALKYRQVTQLQSGEAGERTSDMASATFESADGRELRFRIENRGDGTASTVDGDAERRQNGDLQVNLRQPERDKFVANGPVIFPTAHIQTLIDAAKAGQTSLSVRVFDGSDDGRKVYDTLAVIGRRIEPGASAAVEEAARHESLTRTARWPVTLSYFSPGSGERTPVYVISFELYENGVSRALRLDYGEFALKGDLTAYEPTGTGECRK</sequence>
<feature type="signal peptide" evidence="1">
    <location>
        <begin position="1"/>
        <end position="23"/>
    </location>
</feature>
<keyword evidence="1" id="KW-0732">Signal</keyword>
<name>A0A5B2W107_9HYPH</name>
<evidence type="ECO:0000313" key="2">
    <source>
        <dbReference type="EMBL" id="KAA2243949.1"/>
    </source>
</evidence>
<comment type="caution">
    <text evidence="2">The sequence shown here is derived from an EMBL/GenBank/DDBJ whole genome shotgun (WGS) entry which is preliminary data.</text>
</comment>
<dbReference type="AlphaFoldDB" id="A0A5B2W107"/>
<reference evidence="2 3" key="2">
    <citation type="submission" date="2019-09" db="EMBL/GenBank/DDBJ databases">
        <authorList>
            <person name="Jin C."/>
        </authorList>
    </citation>
    <scope>NUCLEOTIDE SEQUENCE [LARGE SCALE GENOMIC DNA]</scope>
    <source>
        <strain evidence="2 3">BN140002</strain>
    </source>
</reference>
<protein>
    <submittedName>
        <fullName evidence="2">Cell envelope integrity EipB family protein</fullName>
    </submittedName>
</protein>